<name>A0A5Q2F686_9CAUD</name>
<accession>A0A5Q2F686</accession>
<proteinExistence type="predicted"/>
<sequence>MPKLIINGLEVNLTVDELIEYQRKTDKPIQFATPTSAPTSEPVIVPEPEPTKDLVPVQSAIFDIDPAKDYSMYKNSRENIRALQGCGYQNSTIVRAITVAAHELDARLGACRTEATGWLLDRQPHERDLLNEFASTSMKRLYSPYLDTKKLTAPYALGVSFWYTLLEFSYDDMITLIGRTTDEALLDKVADRHTDIISDYLKQHGVAGIMSRKRTTVDLPTRKKLAKETFDLVFHEL</sequence>
<protein>
    <submittedName>
        <fullName evidence="1">Uncharacterized protein</fullName>
    </submittedName>
</protein>
<dbReference type="GeneID" id="77924222"/>
<organism evidence="1 2">
    <name type="scientific">Gordonia phage Sixama</name>
    <dbReference type="NCBI Taxonomy" id="2653271"/>
    <lineage>
        <taxon>Viruses</taxon>
        <taxon>Duplodnaviria</taxon>
        <taxon>Heunggongvirae</taxon>
        <taxon>Uroviricota</taxon>
        <taxon>Caudoviricetes</taxon>
        <taxon>Sixamavirus</taxon>
        <taxon>Sixamavirus sixama</taxon>
    </lineage>
</organism>
<keyword evidence="2" id="KW-1185">Reference proteome</keyword>
<dbReference type="Proteomes" id="UP000400849">
    <property type="component" value="Segment"/>
</dbReference>
<gene>
    <name evidence="1" type="primary">54</name>
    <name evidence="1" type="ORF">SEA_SIXAMA_54</name>
</gene>
<dbReference type="RefSeq" id="YP_010648763.1">
    <property type="nucleotide sequence ID" value="NC_070762.1"/>
</dbReference>
<evidence type="ECO:0000313" key="2">
    <source>
        <dbReference type="Proteomes" id="UP000400849"/>
    </source>
</evidence>
<dbReference type="EMBL" id="MN484601">
    <property type="protein sequence ID" value="QGF20233.1"/>
    <property type="molecule type" value="Genomic_DNA"/>
</dbReference>
<reference evidence="1 2" key="1">
    <citation type="submission" date="2019-09" db="EMBL/GenBank/DDBJ databases">
        <authorList>
            <person name="Christie C.A."/>
            <person name="Diallo A.S."/>
            <person name="Dixon Z."/>
            <person name="McIntosh P.M."/>
            <person name="Murthy K.H."/>
            <person name="Rosen M.G."/>
            <person name="Simpson L.M."/>
            <person name="Koustas K."/>
            <person name="Fogarty M.P."/>
            <person name="Molloy S.D."/>
            <person name="Garlena R.A."/>
            <person name="Russell D.A."/>
            <person name="Pope W.H."/>
            <person name="Jacobs-Sera D."/>
            <person name="Hatfull G.F."/>
        </authorList>
    </citation>
    <scope>NUCLEOTIDE SEQUENCE [LARGE SCALE GENOMIC DNA]</scope>
</reference>
<dbReference type="KEGG" id="vg:77924222"/>
<evidence type="ECO:0000313" key="1">
    <source>
        <dbReference type="EMBL" id="QGF20233.1"/>
    </source>
</evidence>